<dbReference type="OrthoDB" id="982449at2"/>
<evidence type="ECO:0008006" key="4">
    <source>
        <dbReference type="Google" id="ProtNLM"/>
    </source>
</evidence>
<gene>
    <name evidence="2" type="ORF">DSM00_243</name>
</gene>
<evidence type="ECO:0000313" key="3">
    <source>
        <dbReference type="Proteomes" id="UP000289238"/>
    </source>
</evidence>
<keyword evidence="3" id="KW-1185">Reference proteome</keyword>
<evidence type="ECO:0000256" key="1">
    <source>
        <dbReference type="SAM" id="SignalP"/>
    </source>
</evidence>
<dbReference type="SUPFAM" id="SSF54427">
    <property type="entry name" value="NTF2-like"/>
    <property type="match status" value="1"/>
</dbReference>
<organism evidence="2 3">
    <name type="scientific">Leeuwenhoekiella aequorea</name>
    <dbReference type="NCBI Taxonomy" id="283736"/>
    <lineage>
        <taxon>Bacteria</taxon>
        <taxon>Pseudomonadati</taxon>
        <taxon>Bacteroidota</taxon>
        <taxon>Flavobacteriia</taxon>
        <taxon>Flavobacteriales</taxon>
        <taxon>Flavobacteriaceae</taxon>
        <taxon>Leeuwenhoekiella</taxon>
    </lineage>
</organism>
<dbReference type="Proteomes" id="UP000289238">
    <property type="component" value="Unassembled WGS sequence"/>
</dbReference>
<keyword evidence="1" id="KW-0732">Signal</keyword>
<sequence>MKKVLIVLFITATCISAQAQEYKETIKTTFTEYLDALVNSDFDKAMDYMLPEFFEIIPRAELITVMEKTFNNPQMSFKISNPKVLQVDDAQVIEGKSYASLIYSNDMQIKIKGEEDETEERKAMRVGLTQGAFIQSFGKDNVTYDEATDSFKVHAEKSVYAISKDGKKDWKFIVLEQRHREMLEKLLPEALLEQN</sequence>
<dbReference type="InterPro" id="IPR032710">
    <property type="entry name" value="NTF2-like_dom_sf"/>
</dbReference>
<dbReference type="EMBL" id="QOVM01000001">
    <property type="protein sequence ID" value="RXG24455.1"/>
    <property type="molecule type" value="Genomic_DNA"/>
</dbReference>
<dbReference type="AlphaFoldDB" id="A0A4Q0PCI4"/>
<dbReference type="RefSeq" id="WP_128756194.1">
    <property type="nucleotide sequence ID" value="NZ_QOVM01000001.1"/>
</dbReference>
<proteinExistence type="predicted"/>
<feature type="chain" id="PRO_5020927552" description="SnoaL-like protein" evidence="1">
    <location>
        <begin position="20"/>
        <end position="195"/>
    </location>
</feature>
<reference evidence="2 3" key="1">
    <citation type="submission" date="2018-07" db="EMBL/GenBank/DDBJ databases">
        <title>Leeuwenhoekiella genomics.</title>
        <authorList>
            <person name="Tahon G."/>
            <person name="Willems A."/>
        </authorList>
    </citation>
    <scope>NUCLEOTIDE SEQUENCE [LARGE SCALE GENOMIC DNA]</scope>
    <source>
        <strain evidence="2 3">LMG 22550</strain>
    </source>
</reference>
<comment type="caution">
    <text evidence="2">The sequence shown here is derived from an EMBL/GenBank/DDBJ whole genome shotgun (WGS) entry which is preliminary data.</text>
</comment>
<name>A0A4Q0PCI4_9FLAO</name>
<evidence type="ECO:0000313" key="2">
    <source>
        <dbReference type="EMBL" id="RXG24455.1"/>
    </source>
</evidence>
<feature type="signal peptide" evidence="1">
    <location>
        <begin position="1"/>
        <end position="19"/>
    </location>
</feature>
<protein>
    <recommendedName>
        <fullName evidence="4">SnoaL-like protein</fullName>
    </recommendedName>
</protein>
<accession>A0A4Q0PCI4</accession>